<feature type="compositionally biased region" description="Polar residues" evidence="11">
    <location>
        <begin position="133"/>
        <end position="160"/>
    </location>
</feature>
<evidence type="ECO:0000256" key="5">
    <source>
        <dbReference type="ARBA" id="ARBA00022833"/>
    </source>
</evidence>
<evidence type="ECO:0000259" key="13">
    <source>
        <dbReference type="PROSITE" id="PS50157"/>
    </source>
</evidence>
<dbReference type="InterPro" id="IPR036864">
    <property type="entry name" value="Zn2-C6_fun-type_DNA-bd_sf"/>
</dbReference>
<evidence type="ECO:0000256" key="6">
    <source>
        <dbReference type="ARBA" id="ARBA00023015"/>
    </source>
</evidence>
<organism evidence="14 15">
    <name type="scientific">Emericella nidulans (strain FGSC A4 / ATCC 38163 / CBS 112.46 / NRRL 194 / M139)</name>
    <name type="common">Aspergillus nidulans</name>
    <dbReference type="NCBI Taxonomy" id="227321"/>
    <lineage>
        <taxon>Eukaryota</taxon>
        <taxon>Fungi</taxon>
        <taxon>Dikarya</taxon>
        <taxon>Ascomycota</taxon>
        <taxon>Pezizomycotina</taxon>
        <taxon>Eurotiomycetes</taxon>
        <taxon>Eurotiomycetidae</taxon>
        <taxon>Eurotiales</taxon>
        <taxon>Aspergillaceae</taxon>
        <taxon>Aspergillus</taxon>
        <taxon>Aspergillus subgen. Nidulantes</taxon>
    </lineage>
</organism>
<dbReference type="InterPro" id="IPR013087">
    <property type="entry name" value="Znf_C2H2_type"/>
</dbReference>
<dbReference type="GO" id="GO:0006357">
    <property type="term" value="P:regulation of transcription by RNA polymerase II"/>
    <property type="evidence" value="ECO:0000318"/>
    <property type="project" value="GO_Central"/>
</dbReference>
<dbReference type="SUPFAM" id="SSF57701">
    <property type="entry name" value="Zn2/Cys6 DNA-binding domain"/>
    <property type="match status" value="1"/>
</dbReference>
<keyword evidence="8" id="KW-0804">Transcription</keyword>
<gene>
    <name evidence="14" type="ORF">ANIA_08735</name>
</gene>
<dbReference type="Proteomes" id="UP000000560">
    <property type="component" value="Chromosome III"/>
</dbReference>
<feature type="region of interest" description="Disordered" evidence="11">
    <location>
        <begin position="113"/>
        <end position="168"/>
    </location>
</feature>
<dbReference type="InterPro" id="IPR007219">
    <property type="entry name" value="XnlR_reg_dom"/>
</dbReference>
<name>C8VA09_EMENI</name>
<dbReference type="GO" id="GO:0008270">
    <property type="term" value="F:zinc ion binding"/>
    <property type="evidence" value="ECO:0007669"/>
    <property type="project" value="UniProtKB-KW"/>
</dbReference>
<keyword evidence="15" id="KW-1185">Reference proteome</keyword>
<dbReference type="HOGENOM" id="CLU_037785_0_0_1"/>
<feature type="domain" description="Zn(2)-C6 fungal-type" evidence="12">
    <location>
        <begin position="76"/>
        <end position="105"/>
    </location>
</feature>
<keyword evidence="6" id="KW-0805">Transcription regulation</keyword>
<dbReference type="InterPro" id="IPR036236">
    <property type="entry name" value="Znf_C2H2_sf"/>
</dbReference>
<dbReference type="Pfam" id="PF00172">
    <property type="entry name" value="Zn_clus"/>
    <property type="match status" value="1"/>
</dbReference>
<reference evidence="15" key="1">
    <citation type="journal article" date="2005" name="Nature">
        <title>Sequencing of Aspergillus nidulans and comparative analysis with A. fumigatus and A. oryzae.</title>
        <authorList>
            <person name="Galagan J.E."/>
            <person name="Calvo S.E."/>
            <person name="Cuomo C."/>
            <person name="Ma L.J."/>
            <person name="Wortman J.R."/>
            <person name="Batzoglou S."/>
            <person name="Lee S.I."/>
            <person name="Basturkmen M."/>
            <person name="Spevak C.C."/>
            <person name="Clutterbuck J."/>
            <person name="Kapitonov V."/>
            <person name="Jurka J."/>
            <person name="Scazzocchio C."/>
            <person name="Farman M."/>
            <person name="Butler J."/>
            <person name="Purcell S."/>
            <person name="Harris S."/>
            <person name="Braus G.H."/>
            <person name="Draht O."/>
            <person name="Busch S."/>
            <person name="D'Enfert C."/>
            <person name="Bouchier C."/>
            <person name="Goldman G.H."/>
            <person name="Bell-Pedersen D."/>
            <person name="Griffiths-Jones S."/>
            <person name="Doonan J.H."/>
            <person name="Yu J."/>
            <person name="Vienken K."/>
            <person name="Pain A."/>
            <person name="Freitag M."/>
            <person name="Selker E.U."/>
            <person name="Archer D.B."/>
            <person name="Penalva M.A."/>
            <person name="Oakley B.R."/>
            <person name="Momany M."/>
            <person name="Tanaka T."/>
            <person name="Kumagai T."/>
            <person name="Asai K."/>
            <person name="Machida M."/>
            <person name="Nierman W.C."/>
            <person name="Denning D.W."/>
            <person name="Caddick M."/>
            <person name="Hynes M."/>
            <person name="Paoletti M."/>
            <person name="Fischer R."/>
            <person name="Miller B."/>
            <person name="Dyer P."/>
            <person name="Sachs M.S."/>
            <person name="Osmani S.A."/>
            <person name="Birren B.W."/>
        </authorList>
    </citation>
    <scope>NUCLEOTIDE SEQUENCE [LARGE SCALE GENOMIC DNA]</scope>
    <source>
        <strain evidence="15">FGSC A4 / ATCC 38163 / CBS 112.46 / NRRL 194 / M139</strain>
    </source>
</reference>
<dbReference type="GO" id="GO:0000981">
    <property type="term" value="F:DNA-binding transcription factor activity, RNA polymerase II-specific"/>
    <property type="evidence" value="ECO:0000318"/>
    <property type="project" value="GO_Central"/>
</dbReference>
<keyword evidence="2" id="KW-0479">Metal-binding</keyword>
<dbReference type="PROSITE" id="PS00463">
    <property type="entry name" value="ZN2_CY6_FUNGAL_1"/>
    <property type="match status" value="1"/>
</dbReference>
<evidence type="ECO:0000256" key="11">
    <source>
        <dbReference type="SAM" id="MobiDB-lite"/>
    </source>
</evidence>
<proteinExistence type="predicted"/>
<sequence length="443" mass="49646">MPDPHERFECHHPGCTSSYLRKEHLHRHQAQHTGRVTSPCPFCSRTFARRDTLRRHVRRDHANSQSQLDSARAIRACQVCRGAKLRCRGGFPCTRCRAKGVQCVFEHPAAKFGVEDEPEPGPGPNADADLDATASQSNPSRHQGNAQADPQNRQGQTDGESPSLGPGLVVAQSADRDKTQHWVDLYFTRFHPHWPILHRATFDVAHEPPFLVQTVVMVGLWSNWARTYPSRDEAGEGCELETGDGNPTSQWPIATYQGILIYLIFSLVLYGTDHASFELSLTFRMSPSDHSLLSSVVKTCLENNIFHYPRMLQRYVGVEDITCIWVGVEEIKRLGLALYRVCCMCAGETGREASVRPDGDHGRLLRLCDLDFPPPDEEYLWGAGSNEELSRLLRHRNGTPEQHQTDDGREGSLITGDQKSWISSHILCQCSSTIPVKGSRFAT</sequence>
<dbReference type="SUPFAM" id="SSF57667">
    <property type="entry name" value="beta-beta-alpha zinc fingers"/>
    <property type="match status" value="1"/>
</dbReference>
<protein>
    <submittedName>
        <fullName evidence="14">Transcription factor with C2H2 and Zn(2)-Cys(6) DNA binding domain (Eurofung)</fullName>
    </submittedName>
</protein>
<dbReference type="RefSeq" id="XP_682004.2">
    <property type="nucleotide sequence ID" value="XM_676912.2"/>
</dbReference>
<keyword evidence="9" id="KW-0539">Nucleus</keyword>
<evidence type="ECO:0000259" key="12">
    <source>
        <dbReference type="PROSITE" id="PS50048"/>
    </source>
</evidence>
<dbReference type="PANTHER" id="PTHR40626:SF36">
    <property type="entry name" value="TRANSCRIPTION FACTOR WITH C2H2 AND ZN(2)-CYS(6) DNA BINDING DOMAIN (EUROFUNG)"/>
    <property type="match status" value="1"/>
</dbReference>
<reference evidence="15" key="2">
    <citation type="journal article" date="2009" name="Fungal Genet. Biol.">
        <title>The 2008 update of the Aspergillus nidulans genome annotation: a community effort.</title>
        <authorList>
            <person name="Wortman J.R."/>
            <person name="Gilsenan J.M."/>
            <person name="Joardar V."/>
            <person name="Deegan J."/>
            <person name="Clutterbuck J."/>
            <person name="Andersen M.R."/>
            <person name="Archer D."/>
            <person name="Bencina M."/>
            <person name="Braus G."/>
            <person name="Coutinho P."/>
            <person name="von Dohren H."/>
            <person name="Doonan J."/>
            <person name="Driessen A.J."/>
            <person name="Durek P."/>
            <person name="Espeso E."/>
            <person name="Fekete E."/>
            <person name="Flipphi M."/>
            <person name="Estrada C.G."/>
            <person name="Geysens S."/>
            <person name="Goldman G."/>
            <person name="de Groot P.W."/>
            <person name="Hansen K."/>
            <person name="Harris S.D."/>
            <person name="Heinekamp T."/>
            <person name="Helmstaedt K."/>
            <person name="Henrissat B."/>
            <person name="Hofmann G."/>
            <person name="Homan T."/>
            <person name="Horio T."/>
            <person name="Horiuchi H."/>
            <person name="James S."/>
            <person name="Jones M."/>
            <person name="Karaffa L."/>
            <person name="Karanyi Z."/>
            <person name="Kato M."/>
            <person name="Keller N."/>
            <person name="Kelly D.E."/>
            <person name="Kiel J.A."/>
            <person name="Kim J.M."/>
            <person name="van der Klei I.J."/>
            <person name="Klis F.M."/>
            <person name="Kovalchuk A."/>
            <person name="Krasevec N."/>
            <person name="Kubicek C.P."/>
            <person name="Liu B."/>
            <person name="Maccabe A."/>
            <person name="Meyer V."/>
            <person name="Mirabito P."/>
            <person name="Miskei M."/>
            <person name="Mos M."/>
            <person name="Mullins J."/>
            <person name="Nelson D.R."/>
            <person name="Nielsen J."/>
            <person name="Oakley B.R."/>
            <person name="Osmani S.A."/>
            <person name="Pakula T."/>
            <person name="Paszewski A."/>
            <person name="Paulsen I."/>
            <person name="Pilsyk S."/>
            <person name="Pocsi I."/>
            <person name="Punt P.J."/>
            <person name="Ram A.F."/>
            <person name="Ren Q."/>
            <person name="Robellet X."/>
            <person name="Robson G."/>
            <person name="Seiboth B."/>
            <person name="van Solingen P."/>
            <person name="Specht T."/>
            <person name="Sun J."/>
            <person name="Taheri-Talesh N."/>
            <person name="Takeshita N."/>
            <person name="Ussery D."/>
            <person name="vanKuyk P.A."/>
            <person name="Visser H."/>
            <person name="van de Vondervoort P.J."/>
            <person name="de Vries R.P."/>
            <person name="Walton J."/>
            <person name="Xiang X."/>
            <person name="Xiong Y."/>
            <person name="Zeng A.P."/>
            <person name="Brandt B.W."/>
            <person name="Cornell M.J."/>
            <person name="van den Hondel C.A."/>
            <person name="Visser J."/>
            <person name="Oliver S.G."/>
            <person name="Turner G."/>
        </authorList>
    </citation>
    <scope>GENOME REANNOTATION</scope>
    <source>
        <strain evidence="15">FGSC A4 / ATCC 38163 / CBS 112.46 / NRRL 194 / M139</strain>
    </source>
</reference>
<dbReference type="PANTHER" id="PTHR40626">
    <property type="entry name" value="MIP31509P"/>
    <property type="match status" value="1"/>
</dbReference>
<dbReference type="AlphaFoldDB" id="C8VA09"/>
<dbReference type="GO" id="GO:0005576">
    <property type="term" value="C:extracellular region"/>
    <property type="evidence" value="ECO:0000314"/>
    <property type="project" value="AspGD"/>
</dbReference>
<dbReference type="EMBL" id="BN001303">
    <property type="protein sequence ID" value="CBF78136.1"/>
    <property type="molecule type" value="Genomic_DNA"/>
</dbReference>
<comment type="subcellular location">
    <subcellularLocation>
        <location evidence="1">Nucleus</location>
    </subcellularLocation>
</comment>
<dbReference type="PROSITE" id="PS50157">
    <property type="entry name" value="ZINC_FINGER_C2H2_2"/>
    <property type="match status" value="2"/>
</dbReference>
<dbReference type="InParanoid" id="C8VA09"/>
<evidence type="ECO:0000256" key="7">
    <source>
        <dbReference type="ARBA" id="ARBA00023125"/>
    </source>
</evidence>
<dbReference type="VEuPathDB" id="FungiDB:AN8735"/>
<dbReference type="Gene3D" id="3.30.160.60">
    <property type="entry name" value="Classic Zinc Finger"/>
    <property type="match status" value="2"/>
</dbReference>
<dbReference type="SMART" id="SM00066">
    <property type="entry name" value="GAL4"/>
    <property type="match status" value="1"/>
</dbReference>
<dbReference type="Pfam" id="PF04082">
    <property type="entry name" value="Fungal_trans"/>
    <property type="match status" value="1"/>
</dbReference>
<keyword evidence="5" id="KW-0862">Zinc</keyword>
<evidence type="ECO:0000313" key="14">
    <source>
        <dbReference type="EMBL" id="CBF78136.1"/>
    </source>
</evidence>
<keyword evidence="3" id="KW-0677">Repeat</keyword>
<keyword evidence="4 10" id="KW-0863">Zinc-finger</keyword>
<dbReference type="eggNOG" id="KOG1721">
    <property type="taxonomic scope" value="Eukaryota"/>
</dbReference>
<dbReference type="OrthoDB" id="10261408at2759"/>
<evidence type="ECO:0000256" key="9">
    <source>
        <dbReference type="ARBA" id="ARBA00023242"/>
    </source>
</evidence>
<dbReference type="OMA" id="FQRKEHR"/>
<feature type="domain" description="C2H2-type" evidence="13">
    <location>
        <begin position="38"/>
        <end position="66"/>
    </location>
</feature>
<feature type="domain" description="C2H2-type" evidence="13">
    <location>
        <begin position="8"/>
        <end position="37"/>
    </location>
</feature>
<dbReference type="GeneID" id="2868322"/>
<evidence type="ECO:0000256" key="3">
    <source>
        <dbReference type="ARBA" id="ARBA00022737"/>
    </source>
</evidence>
<evidence type="ECO:0000313" key="15">
    <source>
        <dbReference type="Proteomes" id="UP000000560"/>
    </source>
</evidence>
<evidence type="ECO:0000256" key="4">
    <source>
        <dbReference type="ARBA" id="ARBA00022771"/>
    </source>
</evidence>
<accession>C8VA09</accession>
<dbReference type="InterPro" id="IPR051059">
    <property type="entry name" value="VerF-like"/>
</dbReference>
<dbReference type="GO" id="GO:0006351">
    <property type="term" value="P:DNA-templated transcription"/>
    <property type="evidence" value="ECO:0007669"/>
    <property type="project" value="InterPro"/>
</dbReference>
<dbReference type="GO" id="GO:0000978">
    <property type="term" value="F:RNA polymerase II cis-regulatory region sequence-specific DNA binding"/>
    <property type="evidence" value="ECO:0000318"/>
    <property type="project" value="GO_Central"/>
</dbReference>
<dbReference type="PROSITE" id="PS50048">
    <property type="entry name" value="ZN2_CY6_FUNGAL_2"/>
    <property type="match status" value="1"/>
</dbReference>
<dbReference type="Gene3D" id="4.10.240.10">
    <property type="entry name" value="Zn(2)-C6 fungal-type DNA-binding domain"/>
    <property type="match status" value="1"/>
</dbReference>
<dbReference type="InterPro" id="IPR001138">
    <property type="entry name" value="Zn2Cys6_DnaBD"/>
</dbReference>
<dbReference type="PROSITE" id="PS00028">
    <property type="entry name" value="ZINC_FINGER_C2H2_1"/>
    <property type="match status" value="2"/>
</dbReference>
<dbReference type="GO" id="GO:0000785">
    <property type="term" value="C:chromatin"/>
    <property type="evidence" value="ECO:0000318"/>
    <property type="project" value="GO_Central"/>
</dbReference>
<dbReference type="SMART" id="SM00355">
    <property type="entry name" value="ZnF_C2H2"/>
    <property type="match status" value="2"/>
</dbReference>
<evidence type="ECO:0000256" key="1">
    <source>
        <dbReference type="ARBA" id="ARBA00004123"/>
    </source>
</evidence>
<dbReference type="CDD" id="cd12148">
    <property type="entry name" value="fungal_TF_MHR"/>
    <property type="match status" value="1"/>
</dbReference>
<evidence type="ECO:0000256" key="2">
    <source>
        <dbReference type="ARBA" id="ARBA00022723"/>
    </source>
</evidence>
<dbReference type="KEGG" id="ani:ANIA_08735"/>
<dbReference type="CDD" id="cd00067">
    <property type="entry name" value="GAL4"/>
    <property type="match status" value="1"/>
</dbReference>
<evidence type="ECO:0000256" key="8">
    <source>
        <dbReference type="ARBA" id="ARBA00023163"/>
    </source>
</evidence>
<keyword evidence="7" id="KW-0238">DNA-binding</keyword>
<dbReference type="GO" id="GO:0005634">
    <property type="term" value="C:nucleus"/>
    <property type="evidence" value="ECO:0007669"/>
    <property type="project" value="UniProtKB-SubCell"/>
</dbReference>
<evidence type="ECO:0000256" key="10">
    <source>
        <dbReference type="PROSITE-ProRule" id="PRU00042"/>
    </source>
</evidence>